<protein>
    <recommendedName>
        <fullName evidence="3">Selenium binding protein</fullName>
    </recommendedName>
</protein>
<dbReference type="EMBL" id="FOPI01000016">
    <property type="protein sequence ID" value="SFG38340.1"/>
    <property type="molecule type" value="Genomic_DNA"/>
</dbReference>
<reference evidence="2" key="1">
    <citation type="submission" date="2016-10" db="EMBL/GenBank/DDBJ databases">
        <authorList>
            <person name="Varghese N."/>
            <person name="Submissions S."/>
        </authorList>
    </citation>
    <scope>NUCLEOTIDE SEQUENCE [LARGE SCALE GENOMIC DNA]</scope>
    <source>
        <strain evidence="2">DSM 20403</strain>
    </source>
</reference>
<evidence type="ECO:0000313" key="1">
    <source>
        <dbReference type="EMBL" id="SFG38340.1"/>
    </source>
</evidence>
<sequence length="141" mass="16314">MCDKSFTWISLPTENYMLLLGKSLSVFSSNNGFIIENILHTDNSYSWDELTDKESGRLIADVDKTITKKAGPNIAKKFGKIVEMRNRIIHGFRITSTDGEQILATKERGTGRQFYITEEYMRQFIILNCELSDMLHKYRGY</sequence>
<dbReference type="OrthoDB" id="2303037at2"/>
<name>A0A1I2RD26_9LACO</name>
<organism evidence="1 2">
    <name type="scientific">Ligilactobacillus ruminis DSM 20403 = NBRC 102161</name>
    <dbReference type="NCBI Taxonomy" id="1423798"/>
    <lineage>
        <taxon>Bacteria</taxon>
        <taxon>Bacillati</taxon>
        <taxon>Bacillota</taxon>
        <taxon>Bacilli</taxon>
        <taxon>Lactobacillales</taxon>
        <taxon>Lactobacillaceae</taxon>
        <taxon>Ligilactobacillus</taxon>
    </lineage>
</organism>
<dbReference type="GeneID" id="29802702"/>
<accession>A0A1I2RD26</accession>
<gene>
    <name evidence="1" type="ORF">SAMN02910432_01145</name>
</gene>
<dbReference type="RefSeq" id="WP_014073077.1">
    <property type="nucleotide sequence ID" value="NZ_AYYL01000017.1"/>
</dbReference>
<proteinExistence type="predicted"/>
<dbReference type="AlphaFoldDB" id="A0A1I2RD26"/>
<evidence type="ECO:0000313" key="2">
    <source>
        <dbReference type="Proteomes" id="UP000182635"/>
    </source>
</evidence>
<evidence type="ECO:0008006" key="3">
    <source>
        <dbReference type="Google" id="ProtNLM"/>
    </source>
</evidence>
<dbReference type="Proteomes" id="UP000182635">
    <property type="component" value="Unassembled WGS sequence"/>
</dbReference>